<evidence type="ECO:0000313" key="9">
    <source>
        <dbReference type="EMBL" id="AJC49573.1"/>
    </source>
</evidence>
<dbReference type="Pfam" id="PF13662">
    <property type="entry name" value="Toprim_4"/>
    <property type="match status" value="1"/>
</dbReference>
<keyword evidence="10" id="KW-1185">Reference proteome</keyword>
<dbReference type="RefSeq" id="WP_039125858.1">
    <property type="nucleotide sequence ID" value="NZ_CP010427.1"/>
</dbReference>
<evidence type="ECO:0000256" key="2">
    <source>
        <dbReference type="ARBA" id="ARBA00022763"/>
    </source>
</evidence>
<dbReference type="Pfam" id="PF02132">
    <property type="entry name" value="RecR_ZnF"/>
    <property type="match status" value="1"/>
</dbReference>
<dbReference type="Gene3D" id="6.10.250.240">
    <property type="match status" value="1"/>
</dbReference>
<dbReference type="HAMAP" id="MF_00017">
    <property type="entry name" value="RecR"/>
    <property type="match status" value="1"/>
</dbReference>
<comment type="similarity">
    <text evidence="7">Belongs to the RecR family.</text>
</comment>
<reference evidence="9 10" key="1">
    <citation type="submission" date="2014-12" db="EMBL/GenBank/DDBJ databases">
        <title>Complete genome sequence of Francisella guanzhouensis strain 08HL01032 isolated from air-conditioning system in China.</title>
        <authorList>
            <person name="Svensson D."/>
            <person name="Ohrman C."/>
            <person name="Backman S."/>
            <person name="Karlsson E."/>
            <person name="Nilsson E."/>
            <person name="Bystrom M."/>
            <person name="Larkeryd A."/>
            <person name="Stenberg P."/>
            <person name="Scholtz H.C."/>
            <person name="Forsman M."/>
            <person name="Sjodin A."/>
        </authorList>
    </citation>
    <scope>NUCLEOTIDE SEQUENCE [LARGE SCALE GENOMIC DNA]</scope>
    <source>
        <strain evidence="9 10">08HL01032</strain>
    </source>
</reference>
<evidence type="ECO:0000256" key="3">
    <source>
        <dbReference type="ARBA" id="ARBA00022771"/>
    </source>
</evidence>
<dbReference type="Proteomes" id="UP000031104">
    <property type="component" value="Chromosome"/>
</dbReference>
<evidence type="ECO:0000256" key="1">
    <source>
        <dbReference type="ARBA" id="ARBA00022723"/>
    </source>
</evidence>
<dbReference type="PROSITE" id="PS50880">
    <property type="entry name" value="TOPRIM"/>
    <property type="match status" value="1"/>
</dbReference>
<keyword evidence="4 7" id="KW-0862">Zinc</keyword>
<dbReference type="GO" id="GO:0006281">
    <property type="term" value="P:DNA repair"/>
    <property type="evidence" value="ECO:0007669"/>
    <property type="project" value="UniProtKB-UniRule"/>
</dbReference>
<keyword evidence="2 7" id="KW-0227">DNA damage</keyword>
<comment type="function">
    <text evidence="7">May play a role in DNA repair. It seems to be involved in an RecBC-independent recombinational process of DNA repair. It may act with RecF and RecO.</text>
</comment>
<dbReference type="STRING" id="594679.SD28_06480"/>
<keyword evidence="6 7" id="KW-0234">DNA repair</keyword>
<feature type="domain" description="Toprim" evidence="8">
    <location>
        <begin position="83"/>
        <end position="177"/>
    </location>
</feature>
<keyword evidence="3 7" id="KW-0863">Zinc-finger</keyword>
<dbReference type="GO" id="GO:0008270">
    <property type="term" value="F:zinc ion binding"/>
    <property type="evidence" value="ECO:0007669"/>
    <property type="project" value="UniProtKB-KW"/>
</dbReference>
<dbReference type="OrthoDB" id="9802672at2"/>
<dbReference type="EMBL" id="CP010427">
    <property type="protein sequence ID" value="AJC49573.1"/>
    <property type="molecule type" value="Genomic_DNA"/>
</dbReference>
<dbReference type="PROSITE" id="PS01300">
    <property type="entry name" value="RECR"/>
    <property type="match status" value="1"/>
</dbReference>
<dbReference type="Gene3D" id="3.40.1360.10">
    <property type="match status" value="1"/>
</dbReference>
<dbReference type="InterPro" id="IPR034137">
    <property type="entry name" value="TOPRIM_RecR"/>
</dbReference>
<dbReference type="GO" id="GO:0006310">
    <property type="term" value="P:DNA recombination"/>
    <property type="evidence" value="ECO:0007669"/>
    <property type="project" value="UniProtKB-UniRule"/>
</dbReference>
<dbReference type="Gene3D" id="1.10.8.420">
    <property type="entry name" value="RecR Domain 1"/>
    <property type="match status" value="1"/>
</dbReference>
<dbReference type="SMART" id="SM00493">
    <property type="entry name" value="TOPRIM"/>
    <property type="match status" value="1"/>
</dbReference>
<dbReference type="SUPFAM" id="SSF111304">
    <property type="entry name" value="Recombination protein RecR"/>
    <property type="match status" value="1"/>
</dbReference>
<protein>
    <recommendedName>
        <fullName evidence="7">Recombination protein RecR</fullName>
    </recommendedName>
</protein>
<keyword evidence="5 7" id="KW-0233">DNA recombination</keyword>
<evidence type="ECO:0000256" key="4">
    <source>
        <dbReference type="ARBA" id="ARBA00022833"/>
    </source>
</evidence>
<dbReference type="InterPro" id="IPR000093">
    <property type="entry name" value="DNA_Rcmb_RecR"/>
</dbReference>
<dbReference type="Pfam" id="PF21175">
    <property type="entry name" value="RecR_C"/>
    <property type="match status" value="1"/>
</dbReference>
<dbReference type="AlphaFoldDB" id="A0A0A8E6I0"/>
<evidence type="ECO:0000259" key="8">
    <source>
        <dbReference type="PROSITE" id="PS50880"/>
    </source>
</evidence>
<dbReference type="GO" id="GO:0003677">
    <property type="term" value="F:DNA binding"/>
    <property type="evidence" value="ECO:0007669"/>
    <property type="project" value="UniProtKB-UniRule"/>
</dbReference>
<dbReference type="HOGENOM" id="CLU_060739_1_0_6"/>
<dbReference type="Pfam" id="PF21176">
    <property type="entry name" value="RecR_HhH"/>
    <property type="match status" value="1"/>
</dbReference>
<proteinExistence type="inferred from homology"/>
<evidence type="ECO:0000256" key="5">
    <source>
        <dbReference type="ARBA" id="ARBA00023172"/>
    </source>
</evidence>
<name>A0A0A8E6I0_9GAMM</name>
<evidence type="ECO:0000256" key="7">
    <source>
        <dbReference type="HAMAP-Rule" id="MF_00017"/>
    </source>
</evidence>
<accession>A0A0A8E6I0</accession>
<feature type="zinc finger region" description="C4-type" evidence="7">
    <location>
        <begin position="60"/>
        <end position="75"/>
    </location>
</feature>
<dbReference type="InterPro" id="IPR015967">
    <property type="entry name" value="Rcmb_RecR_Znf"/>
</dbReference>
<dbReference type="NCBIfam" id="TIGR00615">
    <property type="entry name" value="recR"/>
    <property type="match status" value="1"/>
</dbReference>
<evidence type="ECO:0000256" key="6">
    <source>
        <dbReference type="ARBA" id="ARBA00023204"/>
    </source>
</evidence>
<gene>
    <name evidence="7 9" type="primary">recR</name>
    <name evidence="9" type="ORF">SD28_06480</name>
</gene>
<sequence>MNNKIFSPKITAVIESLRKLPTIGKKSSQRLALHLLDKSPETAIAIAKSLLEATNSITNCKHCQALTENEICAICSDSKRDDSKLCIVENMLDLVAIEDAHIFKGKYFILNGRISPLDGIGPKELKLNLLESIIASRNINEIILAISPTVEGETTAHFISQIIDKNIIISRIGFGVPFGGELEYLDQQTLLHAFNARTSL</sequence>
<organism evidence="9 10">
    <name type="scientific">Allofrancisella guangzhouensis</name>
    <dbReference type="NCBI Taxonomy" id="594679"/>
    <lineage>
        <taxon>Bacteria</taxon>
        <taxon>Pseudomonadati</taxon>
        <taxon>Pseudomonadota</taxon>
        <taxon>Gammaproteobacteria</taxon>
        <taxon>Thiotrichales</taxon>
        <taxon>Francisellaceae</taxon>
        <taxon>Allofrancisella</taxon>
    </lineage>
</organism>
<dbReference type="CDD" id="cd01025">
    <property type="entry name" value="TOPRIM_recR"/>
    <property type="match status" value="1"/>
</dbReference>
<dbReference type="PANTHER" id="PTHR30446">
    <property type="entry name" value="RECOMBINATION PROTEIN RECR"/>
    <property type="match status" value="1"/>
</dbReference>
<keyword evidence="1 7" id="KW-0479">Metal-binding</keyword>
<dbReference type="KEGG" id="fgu:SD28_06480"/>
<evidence type="ECO:0000313" key="10">
    <source>
        <dbReference type="Proteomes" id="UP000031104"/>
    </source>
</evidence>
<dbReference type="PANTHER" id="PTHR30446:SF0">
    <property type="entry name" value="RECOMBINATION PROTEIN RECR"/>
    <property type="match status" value="1"/>
</dbReference>
<dbReference type="InterPro" id="IPR023627">
    <property type="entry name" value="Rcmb_RecR"/>
</dbReference>
<dbReference type="InterPro" id="IPR006171">
    <property type="entry name" value="TOPRIM_dom"/>
</dbReference>